<name>A0AAN7TK89_9PEZI</name>
<evidence type="ECO:0000313" key="3">
    <source>
        <dbReference type="EMBL" id="KAK5119030.1"/>
    </source>
</evidence>
<evidence type="ECO:0000259" key="2">
    <source>
        <dbReference type="Pfam" id="PF05199"/>
    </source>
</evidence>
<dbReference type="PANTHER" id="PTHR11552:SF213">
    <property type="entry name" value="DEHYDROGENASE, PUTATIVE-RELATED"/>
    <property type="match status" value="1"/>
</dbReference>
<dbReference type="Proteomes" id="UP001310890">
    <property type="component" value="Unassembled WGS sequence"/>
</dbReference>
<dbReference type="InterPro" id="IPR012132">
    <property type="entry name" value="GMC_OxRdtase"/>
</dbReference>
<gene>
    <name evidence="3" type="ORF">LTR62_000241</name>
</gene>
<dbReference type="InterPro" id="IPR036188">
    <property type="entry name" value="FAD/NAD-bd_sf"/>
</dbReference>
<accession>A0AAN7TK89</accession>
<dbReference type="Gene3D" id="3.30.560.10">
    <property type="entry name" value="Glucose Oxidase, domain 3"/>
    <property type="match status" value="1"/>
</dbReference>
<dbReference type="GO" id="GO:0050660">
    <property type="term" value="F:flavin adenine dinucleotide binding"/>
    <property type="evidence" value="ECO:0007669"/>
    <property type="project" value="InterPro"/>
</dbReference>
<organism evidence="3 4">
    <name type="scientific">Meristemomyces frigidus</name>
    <dbReference type="NCBI Taxonomy" id="1508187"/>
    <lineage>
        <taxon>Eukaryota</taxon>
        <taxon>Fungi</taxon>
        <taxon>Dikarya</taxon>
        <taxon>Ascomycota</taxon>
        <taxon>Pezizomycotina</taxon>
        <taxon>Dothideomycetes</taxon>
        <taxon>Dothideomycetidae</taxon>
        <taxon>Mycosphaerellales</taxon>
        <taxon>Teratosphaeriaceae</taxon>
        <taxon>Meristemomyces</taxon>
    </lineage>
</organism>
<comment type="caution">
    <text evidence="3">The sequence shown here is derived from an EMBL/GenBank/DDBJ whole genome shotgun (WGS) entry which is preliminary data.</text>
</comment>
<dbReference type="Pfam" id="PF05199">
    <property type="entry name" value="GMC_oxred_C"/>
    <property type="match status" value="1"/>
</dbReference>
<dbReference type="SUPFAM" id="SSF51905">
    <property type="entry name" value="FAD/NAD(P)-binding domain"/>
    <property type="match status" value="1"/>
</dbReference>
<dbReference type="InterPro" id="IPR007867">
    <property type="entry name" value="GMC_OxRtase_C"/>
</dbReference>
<dbReference type="Gene3D" id="3.50.50.60">
    <property type="entry name" value="FAD/NAD(P)-binding domain"/>
    <property type="match status" value="1"/>
</dbReference>
<proteinExistence type="inferred from homology"/>
<protein>
    <recommendedName>
        <fullName evidence="2">Glucose-methanol-choline oxidoreductase C-terminal domain-containing protein</fullName>
    </recommendedName>
</protein>
<comment type="similarity">
    <text evidence="1">Belongs to the GMC oxidoreductase family.</text>
</comment>
<sequence>MSYAMGDIKEQQDEILKANTTNRAGTVTLRSADPRDVLTIQLNYFDAGSGDWSYDLDAVVEGLKFARSIFTKFSELSNSSVSEIIPGASYKTYDNLRRWALDTSWGHHASCSCPIGADDDPMAMLDGQFWVRGTEGLRVVDASAFPTIPGFYIQTSIYTISEKAANVIVAHHGNIRPWAAPRPGS</sequence>
<dbReference type="AlphaFoldDB" id="A0AAN7TK89"/>
<evidence type="ECO:0000313" key="4">
    <source>
        <dbReference type="Proteomes" id="UP001310890"/>
    </source>
</evidence>
<dbReference type="PANTHER" id="PTHR11552">
    <property type="entry name" value="GLUCOSE-METHANOL-CHOLINE GMC OXIDOREDUCTASE"/>
    <property type="match status" value="1"/>
</dbReference>
<dbReference type="GO" id="GO:0016614">
    <property type="term" value="F:oxidoreductase activity, acting on CH-OH group of donors"/>
    <property type="evidence" value="ECO:0007669"/>
    <property type="project" value="InterPro"/>
</dbReference>
<dbReference type="EMBL" id="JAVRRL010000001">
    <property type="protein sequence ID" value="KAK5119030.1"/>
    <property type="molecule type" value="Genomic_DNA"/>
</dbReference>
<evidence type="ECO:0000256" key="1">
    <source>
        <dbReference type="ARBA" id="ARBA00010790"/>
    </source>
</evidence>
<feature type="domain" description="Glucose-methanol-choline oxidoreductase C-terminal" evidence="2">
    <location>
        <begin position="23"/>
        <end position="160"/>
    </location>
</feature>
<reference evidence="3" key="1">
    <citation type="submission" date="2023-08" db="EMBL/GenBank/DDBJ databases">
        <title>Black Yeasts Isolated from many extreme environments.</title>
        <authorList>
            <person name="Coleine C."/>
            <person name="Stajich J.E."/>
            <person name="Selbmann L."/>
        </authorList>
    </citation>
    <scope>NUCLEOTIDE SEQUENCE</scope>
    <source>
        <strain evidence="3">CCFEE 5401</strain>
    </source>
</reference>
<dbReference type="SUPFAM" id="SSF54373">
    <property type="entry name" value="FAD-linked reductases, C-terminal domain"/>
    <property type="match status" value="1"/>
</dbReference>